<dbReference type="GO" id="GO:0000976">
    <property type="term" value="F:transcription cis-regulatory region binding"/>
    <property type="evidence" value="ECO:0007669"/>
    <property type="project" value="TreeGrafter"/>
</dbReference>
<feature type="domain" description="OmpR/PhoB-type" evidence="9">
    <location>
        <begin position="135"/>
        <end position="233"/>
    </location>
</feature>
<name>A0A502G3Q5_9SPHN</name>
<dbReference type="PANTHER" id="PTHR48111">
    <property type="entry name" value="REGULATOR OF RPOS"/>
    <property type="match status" value="1"/>
</dbReference>
<feature type="DNA-binding region" description="OmpR/PhoB-type" evidence="7">
    <location>
        <begin position="135"/>
        <end position="233"/>
    </location>
</feature>
<dbReference type="SMART" id="SM00862">
    <property type="entry name" value="Trans_reg_C"/>
    <property type="match status" value="1"/>
</dbReference>
<dbReference type="GO" id="GO:0006355">
    <property type="term" value="P:regulation of DNA-templated transcription"/>
    <property type="evidence" value="ECO:0007669"/>
    <property type="project" value="InterPro"/>
</dbReference>
<dbReference type="CDD" id="cd00383">
    <property type="entry name" value="trans_reg_C"/>
    <property type="match status" value="1"/>
</dbReference>
<accession>A0A502G3Q5</accession>
<keyword evidence="3" id="KW-0805">Transcription regulation</keyword>
<evidence type="ECO:0000313" key="11">
    <source>
        <dbReference type="Proteomes" id="UP000319931"/>
    </source>
</evidence>
<dbReference type="InterPro" id="IPR001867">
    <property type="entry name" value="OmpR/PhoB-type_DNA-bd"/>
</dbReference>
<reference evidence="10 11" key="1">
    <citation type="journal article" date="2019" name="Environ. Microbiol.">
        <title>Species interactions and distinct microbial communities in high Arctic permafrost affected cryosols are associated with the CH4 and CO2 gas fluxes.</title>
        <authorList>
            <person name="Altshuler I."/>
            <person name="Hamel J."/>
            <person name="Turney S."/>
            <person name="Magnuson E."/>
            <person name="Levesque R."/>
            <person name="Greer C."/>
            <person name="Whyte L.G."/>
        </authorList>
    </citation>
    <scope>NUCLEOTIDE SEQUENCE [LARGE SCALE GENOMIC DNA]</scope>
    <source>
        <strain evidence="10 11">E6.1</strain>
    </source>
</reference>
<dbReference type="AlphaFoldDB" id="A0A502G3Q5"/>
<dbReference type="Gene3D" id="6.10.250.690">
    <property type="match status" value="1"/>
</dbReference>
<dbReference type="SUPFAM" id="SSF46894">
    <property type="entry name" value="C-terminal effector domain of the bipartite response regulators"/>
    <property type="match status" value="1"/>
</dbReference>
<sequence>MILCPMPRMILIVDDDPHIRQLLVFALDKAGLETIEASDGEAALALASERAPDLVVLDINMPRMDGLEVCRRLRAESPVPILFLSSRDDEIDRVLGIELGADDYVVKPFSPREVVARVMAILRRTAAHAPSVETGRDLAQGRLRLDLDGWRALWDRTDVPLTVTEFQILRLLVSMPAKVFSRDAIIDRLHGPGFAITDRTIDSHVRNLRAKFAREGGGDVIETRAGIGYRLGACAGA</sequence>
<keyword evidence="5" id="KW-0804">Transcription</keyword>
<feature type="domain" description="Response regulatory" evidence="8">
    <location>
        <begin position="9"/>
        <end position="122"/>
    </location>
</feature>
<dbReference type="Pfam" id="PF00072">
    <property type="entry name" value="Response_reg"/>
    <property type="match status" value="1"/>
</dbReference>
<dbReference type="InterPro" id="IPR001789">
    <property type="entry name" value="Sig_transdc_resp-reg_receiver"/>
</dbReference>
<keyword evidence="11" id="KW-1185">Reference proteome</keyword>
<dbReference type="InterPro" id="IPR016032">
    <property type="entry name" value="Sig_transdc_resp-reg_C-effctor"/>
</dbReference>
<proteinExistence type="predicted"/>
<evidence type="ECO:0000256" key="3">
    <source>
        <dbReference type="ARBA" id="ARBA00023015"/>
    </source>
</evidence>
<dbReference type="Gene3D" id="3.40.50.2300">
    <property type="match status" value="1"/>
</dbReference>
<evidence type="ECO:0000256" key="6">
    <source>
        <dbReference type="PROSITE-ProRule" id="PRU00169"/>
    </source>
</evidence>
<dbReference type="PROSITE" id="PS51755">
    <property type="entry name" value="OMPR_PHOB"/>
    <property type="match status" value="1"/>
</dbReference>
<evidence type="ECO:0000259" key="9">
    <source>
        <dbReference type="PROSITE" id="PS51755"/>
    </source>
</evidence>
<evidence type="ECO:0000256" key="5">
    <source>
        <dbReference type="ARBA" id="ARBA00023163"/>
    </source>
</evidence>
<dbReference type="PROSITE" id="PS50110">
    <property type="entry name" value="RESPONSE_REGULATORY"/>
    <property type="match status" value="1"/>
</dbReference>
<dbReference type="Proteomes" id="UP000319931">
    <property type="component" value="Unassembled WGS sequence"/>
</dbReference>
<organism evidence="10 11">
    <name type="scientific">Sphingomonas glacialis</name>
    <dbReference type="NCBI Taxonomy" id="658225"/>
    <lineage>
        <taxon>Bacteria</taxon>
        <taxon>Pseudomonadati</taxon>
        <taxon>Pseudomonadota</taxon>
        <taxon>Alphaproteobacteria</taxon>
        <taxon>Sphingomonadales</taxon>
        <taxon>Sphingomonadaceae</taxon>
        <taxon>Sphingomonas</taxon>
    </lineage>
</organism>
<gene>
    <name evidence="10" type="ORF">EAH76_02760</name>
</gene>
<dbReference type="SMART" id="SM00448">
    <property type="entry name" value="REC"/>
    <property type="match status" value="1"/>
</dbReference>
<dbReference type="Pfam" id="PF00486">
    <property type="entry name" value="Trans_reg_C"/>
    <property type="match status" value="1"/>
</dbReference>
<keyword evidence="1 6" id="KW-0597">Phosphoprotein</keyword>
<dbReference type="InterPro" id="IPR036388">
    <property type="entry name" value="WH-like_DNA-bd_sf"/>
</dbReference>
<evidence type="ECO:0000256" key="1">
    <source>
        <dbReference type="ARBA" id="ARBA00022553"/>
    </source>
</evidence>
<dbReference type="InterPro" id="IPR039420">
    <property type="entry name" value="WalR-like"/>
</dbReference>
<evidence type="ECO:0000256" key="2">
    <source>
        <dbReference type="ARBA" id="ARBA00023012"/>
    </source>
</evidence>
<dbReference type="InterPro" id="IPR011006">
    <property type="entry name" value="CheY-like_superfamily"/>
</dbReference>
<keyword evidence="2" id="KW-0902">Two-component regulatory system</keyword>
<evidence type="ECO:0000256" key="7">
    <source>
        <dbReference type="PROSITE-ProRule" id="PRU01091"/>
    </source>
</evidence>
<dbReference type="EMBL" id="RCZC01000001">
    <property type="protein sequence ID" value="TPG56479.1"/>
    <property type="molecule type" value="Genomic_DNA"/>
</dbReference>
<comment type="caution">
    <text evidence="10">The sequence shown here is derived from an EMBL/GenBank/DDBJ whole genome shotgun (WGS) entry which is preliminary data.</text>
</comment>
<protein>
    <submittedName>
        <fullName evidence="10">DNA-binding response regulator</fullName>
    </submittedName>
</protein>
<dbReference type="GO" id="GO:0032993">
    <property type="term" value="C:protein-DNA complex"/>
    <property type="evidence" value="ECO:0007669"/>
    <property type="project" value="TreeGrafter"/>
</dbReference>
<evidence type="ECO:0000259" key="8">
    <source>
        <dbReference type="PROSITE" id="PS50110"/>
    </source>
</evidence>
<dbReference type="PANTHER" id="PTHR48111:SF59">
    <property type="entry name" value="TRANSCRIPTIONAL REGULATORY PROTEIN BAER"/>
    <property type="match status" value="1"/>
</dbReference>
<dbReference type="SUPFAM" id="SSF52172">
    <property type="entry name" value="CheY-like"/>
    <property type="match status" value="1"/>
</dbReference>
<dbReference type="OrthoDB" id="2181430at2"/>
<evidence type="ECO:0000256" key="4">
    <source>
        <dbReference type="ARBA" id="ARBA00023125"/>
    </source>
</evidence>
<evidence type="ECO:0000313" key="10">
    <source>
        <dbReference type="EMBL" id="TPG56479.1"/>
    </source>
</evidence>
<feature type="modified residue" description="4-aspartylphosphate" evidence="6">
    <location>
        <position position="58"/>
    </location>
</feature>
<dbReference type="FunFam" id="3.40.50.2300:FF:000001">
    <property type="entry name" value="DNA-binding response regulator PhoB"/>
    <property type="match status" value="1"/>
</dbReference>
<dbReference type="Gene3D" id="1.10.10.10">
    <property type="entry name" value="Winged helix-like DNA-binding domain superfamily/Winged helix DNA-binding domain"/>
    <property type="match status" value="1"/>
</dbReference>
<dbReference type="GO" id="GO:0005829">
    <property type="term" value="C:cytosol"/>
    <property type="evidence" value="ECO:0007669"/>
    <property type="project" value="TreeGrafter"/>
</dbReference>
<dbReference type="GO" id="GO:0000156">
    <property type="term" value="F:phosphorelay response regulator activity"/>
    <property type="evidence" value="ECO:0007669"/>
    <property type="project" value="TreeGrafter"/>
</dbReference>
<keyword evidence="4 7" id="KW-0238">DNA-binding</keyword>